<dbReference type="InterPro" id="IPR015422">
    <property type="entry name" value="PyrdxlP-dep_Trfase_small"/>
</dbReference>
<dbReference type="InterPro" id="IPR000653">
    <property type="entry name" value="DegT/StrS_aminotransferase"/>
</dbReference>
<dbReference type="Proteomes" id="UP001595997">
    <property type="component" value="Unassembled WGS sequence"/>
</dbReference>
<organism evidence="1 2">
    <name type="scientific">Streptomyces ovatisporus</name>
    <dbReference type="NCBI Taxonomy" id="1128682"/>
    <lineage>
        <taxon>Bacteria</taxon>
        <taxon>Bacillati</taxon>
        <taxon>Actinomycetota</taxon>
        <taxon>Actinomycetes</taxon>
        <taxon>Kitasatosporales</taxon>
        <taxon>Streptomycetaceae</taxon>
        <taxon>Streptomyces</taxon>
    </lineage>
</organism>
<accession>A0ABV9ADF4</accession>
<dbReference type="Gene3D" id="3.90.1150.10">
    <property type="entry name" value="Aspartate Aminotransferase, domain 1"/>
    <property type="match status" value="1"/>
</dbReference>
<keyword evidence="1" id="KW-0032">Aminotransferase</keyword>
<name>A0ABV9ADF4_9ACTN</name>
<dbReference type="SUPFAM" id="SSF53383">
    <property type="entry name" value="PLP-dependent transferases"/>
    <property type="match status" value="1"/>
</dbReference>
<evidence type="ECO:0000313" key="2">
    <source>
        <dbReference type="Proteomes" id="UP001595997"/>
    </source>
</evidence>
<gene>
    <name evidence="1" type="ORF">ACFPA8_27465</name>
</gene>
<dbReference type="InterPro" id="IPR015421">
    <property type="entry name" value="PyrdxlP-dep_Trfase_major"/>
</dbReference>
<dbReference type="GO" id="GO:0008483">
    <property type="term" value="F:transaminase activity"/>
    <property type="evidence" value="ECO:0007669"/>
    <property type="project" value="UniProtKB-KW"/>
</dbReference>
<keyword evidence="2" id="KW-1185">Reference proteome</keyword>
<protein>
    <submittedName>
        <fullName evidence="1">DegT/DnrJ/EryC1/StrS family aminotransferase</fullName>
    </submittedName>
</protein>
<dbReference type="RefSeq" id="WP_386452898.1">
    <property type="nucleotide sequence ID" value="NZ_JBHSFH010000018.1"/>
</dbReference>
<proteinExistence type="predicted"/>
<dbReference type="PANTHER" id="PTHR30244">
    <property type="entry name" value="TRANSAMINASE"/>
    <property type="match status" value="1"/>
</dbReference>
<dbReference type="Gene3D" id="3.40.640.10">
    <property type="entry name" value="Type I PLP-dependent aspartate aminotransferase-like (Major domain)"/>
    <property type="match status" value="1"/>
</dbReference>
<dbReference type="InterPro" id="IPR015424">
    <property type="entry name" value="PyrdxlP-dep_Trfase"/>
</dbReference>
<evidence type="ECO:0000313" key="1">
    <source>
        <dbReference type="EMBL" id="MFC4497875.1"/>
    </source>
</evidence>
<comment type="caution">
    <text evidence="1">The sequence shown here is derived from an EMBL/GenBank/DDBJ whole genome shotgun (WGS) entry which is preliminary data.</text>
</comment>
<dbReference type="PANTHER" id="PTHR30244:SF42">
    <property type="entry name" value="UDP-2-ACETAMIDO-2-DEOXY-3-OXO-D-GLUCURONATE AMINOTRANSFERASE"/>
    <property type="match status" value="1"/>
</dbReference>
<dbReference type="EMBL" id="JBHSFH010000018">
    <property type="protein sequence ID" value="MFC4497875.1"/>
    <property type="molecule type" value="Genomic_DNA"/>
</dbReference>
<keyword evidence="1" id="KW-0808">Transferase</keyword>
<dbReference type="Pfam" id="PF01041">
    <property type="entry name" value="DegT_DnrJ_EryC1"/>
    <property type="match status" value="2"/>
</dbReference>
<reference evidence="2" key="1">
    <citation type="journal article" date="2019" name="Int. J. Syst. Evol. Microbiol.">
        <title>The Global Catalogue of Microorganisms (GCM) 10K type strain sequencing project: providing services to taxonomists for standard genome sequencing and annotation.</title>
        <authorList>
            <consortium name="The Broad Institute Genomics Platform"/>
            <consortium name="The Broad Institute Genome Sequencing Center for Infectious Disease"/>
            <person name="Wu L."/>
            <person name="Ma J."/>
        </authorList>
    </citation>
    <scope>NUCLEOTIDE SEQUENCE [LARGE SCALE GENOMIC DNA]</scope>
    <source>
        <strain evidence="2">CGMCC 4.7357</strain>
    </source>
</reference>
<sequence length="278" mass="29671">MVLHAGACGRVGHRRTIIEEAVVLGLLSPGTTAFFCAVTRSSCPALSIAIMGTSELTAAGVRPGDDVVVPAYGGTEVARTVRELGARPVFADIDPRSFCLDPAAVETAVTPATVAVVPVHLFGHPADMVCLQELAQRRGLRMVDIDAGPEVVAVDAVRRRQYATYLDMRLRGVVVPSVAAGVEHAYTDYVVRVPGNGRPDRDAFKYALRARGVPCYVPVKTPAHRTAEFRTDVRLPESERAADESLALPLEASMTKRELQRVVSACNGLGGLLMEPAC</sequence>